<accession>A0ABY4IPG6</accession>
<evidence type="ECO:0008006" key="4">
    <source>
        <dbReference type="Google" id="ProtNLM"/>
    </source>
</evidence>
<feature type="region of interest" description="Disordered" evidence="1">
    <location>
        <begin position="163"/>
        <end position="209"/>
    </location>
</feature>
<dbReference type="PROSITE" id="PS51257">
    <property type="entry name" value="PROKAR_LIPOPROTEIN"/>
    <property type="match status" value="1"/>
</dbReference>
<sequence>MNDVRRATSAALMAGLLLVMSGCGEPMTDEELLEQARGVNFAYKAQIADVQMQIFDGEWDVTGYGDSPETCGNDGYEFDLIRYTPEGWHLDAAPMAIAESLAEWMDENGWTNVKIRGYSGEIADAVVEGAFPEAHVKLLVADISPGELYDHVALYATSTCEPGDAHTISTMRRPGDGEREKLPASEHPTAPPSFGHTEDGKRRFWNDSE</sequence>
<dbReference type="EMBL" id="CP078077">
    <property type="protein sequence ID" value="UPL14512.1"/>
    <property type="molecule type" value="Genomic_DNA"/>
</dbReference>
<reference evidence="2 3" key="1">
    <citation type="submission" date="2021-06" db="EMBL/GenBank/DDBJ databases">
        <title>Genome-based taxonomic framework of Microbacterium strains isolated from marine environment, the description of four new species and reclassification of four preexisting species.</title>
        <authorList>
            <person name="Lee S.D."/>
            <person name="Kim S.-M."/>
            <person name="Byeon Y.-S."/>
            <person name="Yang H.L."/>
            <person name="Kim I.S."/>
        </authorList>
    </citation>
    <scope>NUCLEOTIDE SEQUENCE [LARGE SCALE GENOMIC DNA]</scope>
    <source>
        <strain evidence="2 3">SSW1-36</strain>
    </source>
</reference>
<feature type="compositionally biased region" description="Basic and acidic residues" evidence="1">
    <location>
        <begin position="196"/>
        <end position="209"/>
    </location>
</feature>
<organism evidence="2 3">
    <name type="scientific">Microbacterium galbinum</name>
    <dbReference type="NCBI Taxonomy" id="2851646"/>
    <lineage>
        <taxon>Bacteria</taxon>
        <taxon>Bacillati</taxon>
        <taxon>Actinomycetota</taxon>
        <taxon>Actinomycetes</taxon>
        <taxon>Micrococcales</taxon>
        <taxon>Microbacteriaceae</taxon>
        <taxon>Microbacterium</taxon>
    </lineage>
</organism>
<evidence type="ECO:0000313" key="3">
    <source>
        <dbReference type="Proteomes" id="UP000831963"/>
    </source>
</evidence>
<dbReference type="RefSeq" id="WP_247957539.1">
    <property type="nucleotide sequence ID" value="NZ_CP078077.1"/>
</dbReference>
<evidence type="ECO:0000256" key="1">
    <source>
        <dbReference type="SAM" id="MobiDB-lite"/>
    </source>
</evidence>
<proteinExistence type="predicted"/>
<evidence type="ECO:0000313" key="2">
    <source>
        <dbReference type="EMBL" id="UPL14512.1"/>
    </source>
</evidence>
<protein>
    <recommendedName>
        <fullName evidence="4">Lipoprotein</fullName>
    </recommendedName>
</protein>
<name>A0ABY4IPG6_9MICO</name>
<feature type="compositionally biased region" description="Basic and acidic residues" evidence="1">
    <location>
        <begin position="173"/>
        <end position="184"/>
    </location>
</feature>
<dbReference type="Proteomes" id="UP000831963">
    <property type="component" value="Chromosome"/>
</dbReference>
<gene>
    <name evidence="2" type="ORF">KV396_08505</name>
</gene>
<keyword evidence="3" id="KW-1185">Reference proteome</keyword>